<evidence type="ECO:0000259" key="1">
    <source>
        <dbReference type="PROSITE" id="PS50878"/>
    </source>
</evidence>
<name>A0A3Q3G6M4_9LABR</name>
<reference evidence="2" key="2">
    <citation type="submission" date="2025-09" db="UniProtKB">
        <authorList>
            <consortium name="Ensembl"/>
        </authorList>
    </citation>
    <scope>IDENTIFICATION</scope>
</reference>
<dbReference type="Pfam" id="PF00078">
    <property type="entry name" value="RVT_1"/>
    <property type="match status" value="1"/>
</dbReference>
<dbReference type="InterPro" id="IPR043502">
    <property type="entry name" value="DNA/RNA_pol_sf"/>
</dbReference>
<dbReference type="Proteomes" id="UP000261660">
    <property type="component" value="Unplaced"/>
</dbReference>
<reference evidence="2" key="1">
    <citation type="submission" date="2025-08" db="UniProtKB">
        <authorList>
            <consortium name="Ensembl"/>
        </authorList>
    </citation>
    <scope>IDENTIFICATION</scope>
</reference>
<protein>
    <recommendedName>
        <fullName evidence="1">Reverse transcriptase domain-containing protein</fullName>
    </recommendedName>
</protein>
<evidence type="ECO:0000313" key="2">
    <source>
        <dbReference type="Ensembl" id="ENSLBEP00000026603.1"/>
    </source>
</evidence>
<feature type="domain" description="Reverse transcriptase" evidence="1">
    <location>
        <begin position="125"/>
        <end position="366"/>
    </location>
</feature>
<dbReference type="InterPro" id="IPR000477">
    <property type="entry name" value="RT_dom"/>
</dbReference>
<sequence length="366" mass="41185">RVWELRELTGHSAPSLLRAQPRAQQWSSSYSLISRRKDPYYTLLYTQPDRADGLTIQKCLASLDLPSTGKKQNDKLVTEISTEEIDSAISNINANKSPGCDGFPPEWYKYMRESLIPLLKASFNYTLRGGALPPSWNEAFISVILKEGKDKTDCKGYRPISVLNVDYKLYAAILAKRLNTIMPSLIDEDQTGFVSTRQTHDNIRRALHIINQISNQSLSAVILSLDAEKAFDSVGWDFVFQVLKRFGFDDIFIPCIRMLYSSPTARLKVNGCLSNRIVLQRGCRQGCPLSPLLFNFFIEPLAQAIREETALEGITIGGAENKICLYADDVLVIMKNPESGIPLLMDILKKYGQYSGYTLNIQKVLL</sequence>
<keyword evidence="3" id="KW-1185">Reference proteome</keyword>
<proteinExistence type="predicted"/>
<evidence type="ECO:0000313" key="3">
    <source>
        <dbReference type="Proteomes" id="UP000261660"/>
    </source>
</evidence>
<dbReference type="PANTHER" id="PTHR31635:SF196">
    <property type="entry name" value="REVERSE TRANSCRIPTASE DOMAIN-CONTAINING PROTEIN-RELATED"/>
    <property type="match status" value="1"/>
</dbReference>
<dbReference type="STRING" id="56723.ENSLBEP00000026603"/>
<accession>A0A3Q3G6M4</accession>
<dbReference type="Ensembl" id="ENSLBET00000027901.1">
    <property type="protein sequence ID" value="ENSLBEP00000026603.1"/>
    <property type="gene ID" value="ENSLBEG00000020242.1"/>
</dbReference>
<dbReference type="AlphaFoldDB" id="A0A3Q3G6M4"/>
<dbReference type="PROSITE" id="PS50878">
    <property type="entry name" value="RT_POL"/>
    <property type="match status" value="1"/>
</dbReference>
<dbReference type="PANTHER" id="PTHR31635">
    <property type="entry name" value="REVERSE TRANSCRIPTASE DOMAIN-CONTAINING PROTEIN-RELATED"/>
    <property type="match status" value="1"/>
</dbReference>
<dbReference type="CDD" id="cd01650">
    <property type="entry name" value="RT_nLTR_like"/>
    <property type="match status" value="1"/>
</dbReference>
<organism evidence="2 3">
    <name type="scientific">Labrus bergylta</name>
    <name type="common">ballan wrasse</name>
    <dbReference type="NCBI Taxonomy" id="56723"/>
    <lineage>
        <taxon>Eukaryota</taxon>
        <taxon>Metazoa</taxon>
        <taxon>Chordata</taxon>
        <taxon>Craniata</taxon>
        <taxon>Vertebrata</taxon>
        <taxon>Euteleostomi</taxon>
        <taxon>Actinopterygii</taxon>
        <taxon>Neopterygii</taxon>
        <taxon>Teleostei</taxon>
        <taxon>Neoteleostei</taxon>
        <taxon>Acanthomorphata</taxon>
        <taxon>Eupercaria</taxon>
        <taxon>Labriformes</taxon>
        <taxon>Labridae</taxon>
        <taxon>Labrus</taxon>
    </lineage>
</organism>
<dbReference type="GeneTree" id="ENSGT00940000163630"/>
<dbReference type="InParanoid" id="A0A3Q3G6M4"/>
<dbReference type="SUPFAM" id="SSF56672">
    <property type="entry name" value="DNA/RNA polymerases"/>
    <property type="match status" value="1"/>
</dbReference>